<dbReference type="PANTHER" id="PTHR47795:SF1">
    <property type="entry name" value="DNA-DEPENDENT METALLOPROTEASE WSS1 HOMOLOG 2"/>
    <property type="match status" value="1"/>
</dbReference>
<evidence type="ECO:0000313" key="3">
    <source>
        <dbReference type="EMBL" id="KAH7347220.1"/>
    </source>
</evidence>
<feature type="region of interest" description="Disordered" evidence="1">
    <location>
        <begin position="264"/>
        <end position="295"/>
    </location>
</feature>
<dbReference type="GO" id="GO:0070628">
    <property type="term" value="F:proteasome binding"/>
    <property type="evidence" value="ECO:0007669"/>
    <property type="project" value="TreeGrafter"/>
</dbReference>
<feature type="region of interest" description="Disordered" evidence="1">
    <location>
        <begin position="101"/>
        <end position="136"/>
    </location>
</feature>
<reference evidence="3" key="1">
    <citation type="journal article" date="2021" name="Nat. Commun.">
        <title>Genetic determinants of endophytism in the Arabidopsis root mycobiome.</title>
        <authorList>
            <person name="Mesny F."/>
            <person name="Miyauchi S."/>
            <person name="Thiergart T."/>
            <person name="Pickel B."/>
            <person name="Atanasova L."/>
            <person name="Karlsson M."/>
            <person name="Huettel B."/>
            <person name="Barry K.W."/>
            <person name="Haridas S."/>
            <person name="Chen C."/>
            <person name="Bauer D."/>
            <person name="Andreopoulos W."/>
            <person name="Pangilinan J."/>
            <person name="LaButti K."/>
            <person name="Riley R."/>
            <person name="Lipzen A."/>
            <person name="Clum A."/>
            <person name="Drula E."/>
            <person name="Henrissat B."/>
            <person name="Kohler A."/>
            <person name="Grigoriev I.V."/>
            <person name="Martin F.M."/>
            <person name="Hacquard S."/>
        </authorList>
    </citation>
    <scope>NUCLEOTIDE SEQUENCE</scope>
    <source>
        <strain evidence="3">MPI-CAGE-AT-0016</strain>
    </source>
</reference>
<evidence type="ECO:0000313" key="4">
    <source>
        <dbReference type="Proteomes" id="UP000813385"/>
    </source>
</evidence>
<protein>
    <submittedName>
        <fullName evidence="3">Ubiquitin/metalloprotease fusion protein</fullName>
    </submittedName>
</protein>
<dbReference type="PROSITE" id="PS51397">
    <property type="entry name" value="WLM"/>
    <property type="match status" value="1"/>
</dbReference>
<organism evidence="3 4">
    <name type="scientific">Plectosphaerella cucumerina</name>
    <dbReference type="NCBI Taxonomy" id="40658"/>
    <lineage>
        <taxon>Eukaryota</taxon>
        <taxon>Fungi</taxon>
        <taxon>Dikarya</taxon>
        <taxon>Ascomycota</taxon>
        <taxon>Pezizomycotina</taxon>
        <taxon>Sordariomycetes</taxon>
        <taxon>Hypocreomycetidae</taxon>
        <taxon>Glomerellales</taxon>
        <taxon>Plectosphaerellaceae</taxon>
        <taxon>Plectosphaerella</taxon>
    </lineage>
</organism>
<dbReference type="OrthoDB" id="49605at2759"/>
<feature type="domain" description="WLM" evidence="2">
    <location>
        <begin position="129"/>
        <end position="326"/>
    </location>
</feature>
<evidence type="ECO:0000259" key="2">
    <source>
        <dbReference type="PROSITE" id="PS51397"/>
    </source>
</evidence>
<feature type="compositionally biased region" description="Basic residues" evidence="1">
    <location>
        <begin position="109"/>
        <end position="129"/>
    </location>
</feature>
<dbReference type="Gene3D" id="3.10.20.90">
    <property type="entry name" value="Phosphatidylinositol 3-kinase Catalytic Subunit, Chain A, domain 1"/>
    <property type="match status" value="1"/>
</dbReference>
<sequence>MADDAQTSPKSPRSDAGDITITVTHRNTPLVFTFDASATITDLSEAITEDFEIPPSHQKFLIAKHGMQKPPFKNPDLPLAPLRDLKIQLLASSATELSSFQDAADKARARAASRAQHRHRQSARPHRRGPRPEDNYTFLTLRPLAGLPHPERSMALLERLRDDPGIRAVMRKRQYTVGLLTEMEPLSNTSSTHEGTTRLLGLNRNKGQAIELRLRTDAHDGYRDYKTIRKTLCHELAHNIHSDHDRNFWDLCHQIEREVDQLGTGHSLADGGGTYAPASGNDEEEDYPQDHGGWQGGEFVLGGASMLTSGLSRSEILAKAASDRLRRQNMETPDGDEPDKKSPGPSSIP</sequence>
<feature type="region of interest" description="Disordered" evidence="1">
    <location>
        <begin position="318"/>
        <end position="349"/>
    </location>
</feature>
<dbReference type="InterPro" id="IPR013536">
    <property type="entry name" value="WLM_dom"/>
</dbReference>
<dbReference type="InterPro" id="IPR029071">
    <property type="entry name" value="Ubiquitin-like_domsf"/>
</dbReference>
<dbReference type="PANTHER" id="PTHR47795">
    <property type="entry name" value="UBIQUITIN AND WLM DOMAIN-CONTAINING METALLOPROTEASE SPCC1442.07C"/>
    <property type="match status" value="1"/>
</dbReference>
<dbReference type="Proteomes" id="UP000813385">
    <property type="component" value="Unassembled WGS sequence"/>
</dbReference>
<dbReference type="SUPFAM" id="SSF54236">
    <property type="entry name" value="Ubiquitin-like"/>
    <property type="match status" value="1"/>
</dbReference>
<dbReference type="EMBL" id="JAGPXD010000007">
    <property type="protein sequence ID" value="KAH7347220.1"/>
    <property type="molecule type" value="Genomic_DNA"/>
</dbReference>
<accession>A0A8K0WXL7</accession>
<evidence type="ECO:0000256" key="1">
    <source>
        <dbReference type="SAM" id="MobiDB-lite"/>
    </source>
</evidence>
<dbReference type="Pfam" id="PF08325">
    <property type="entry name" value="WLM"/>
    <property type="match status" value="1"/>
</dbReference>
<comment type="caution">
    <text evidence="3">The sequence shown here is derived from an EMBL/GenBank/DDBJ whole genome shotgun (WGS) entry which is preliminary data.</text>
</comment>
<proteinExistence type="predicted"/>
<keyword evidence="4" id="KW-1185">Reference proteome</keyword>
<dbReference type="AlphaFoldDB" id="A0A8K0WXL7"/>
<gene>
    <name evidence="3" type="ORF">B0T11DRAFT_140368</name>
</gene>
<name>A0A8K0WXL7_9PEZI</name>